<feature type="transmembrane region" description="Helical" evidence="1">
    <location>
        <begin position="100"/>
        <end position="123"/>
    </location>
</feature>
<reference evidence="3" key="1">
    <citation type="submission" date="2016-10" db="EMBL/GenBank/DDBJ databases">
        <authorList>
            <person name="Varghese N."/>
            <person name="Submissions S."/>
        </authorList>
    </citation>
    <scope>NUCLEOTIDE SEQUENCE [LARGE SCALE GENOMIC DNA]</scope>
    <source>
        <strain evidence="3">DSM 45413</strain>
    </source>
</reference>
<name>A0A1H8W4W9_9ACTN</name>
<keyword evidence="1" id="KW-0472">Membrane</keyword>
<protein>
    <submittedName>
        <fullName evidence="2">Uncharacterized protein</fullName>
    </submittedName>
</protein>
<keyword evidence="1" id="KW-0812">Transmembrane</keyword>
<dbReference type="AlphaFoldDB" id="A0A1H8W4W9"/>
<dbReference type="EMBL" id="FOEE01000016">
    <property type="protein sequence ID" value="SEP22593.1"/>
    <property type="molecule type" value="Genomic_DNA"/>
</dbReference>
<proteinExistence type="predicted"/>
<evidence type="ECO:0000313" key="2">
    <source>
        <dbReference type="EMBL" id="SEP22593.1"/>
    </source>
</evidence>
<dbReference type="Proteomes" id="UP000198960">
    <property type="component" value="Unassembled WGS sequence"/>
</dbReference>
<sequence length="355" mass="35622">MTDPYGPYRPAPFGPDDVEYEVVSPPLPTLVRGEDGGYGYGYPGFAPAPAPAAPAPADGRPAPGTAAAALALTEGGLLASGALGWVVVLGTADDVDAGTGTVLAVLALTAVAALLVIGGLGLLRGAAPRWLTAATWAELGLLAVLTLAAVAALAADRSGGGAVGVLLAGLALAAAPAVRLVLLARLPVRAWLDAAAPPATAPVWSPVRGRWVPPRRAGAPPGVLAAVAVPAAALAVVALVVVPLRGTGDGVPFLLDPYAAGAGGSGTYAGDSPWGERYYRDGRALPAPPASSHLYDAEFDAQARDCAEGDMNSCDELYWNTPVDDFYEWFGASCAGRVDHEVPGGCVDLLGPQAD</sequence>
<feature type="transmembrane region" description="Helical" evidence="1">
    <location>
        <begin position="161"/>
        <end position="182"/>
    </location>
</feature>
<dbReference type="RefSeq" id="WP_091947936.1">
    <property type="nucleotide sequence ID" value="NZ_FOEE01000016.1"/>
</dbReference>
<evidence type="ECO:0000313" key="3">
    <source>
        <dbReference type="Proteomes" id="UP000198960"/>
    </source>
</evidence>
<feature type="transmembrane region" description="Helical" evidence="1">
    <location>
        <begin position="223"/>
        <end position="244"/>
    </location>
</feature>
<organism evidence="2 3">
    <name type="scientific">Trujillonella endophytica</name>
    <dbReference type="NCBI Taxonomy" id="673521"/>
    <lineage>
        <taxon>Bacteria</taxon>
        <taxon>Bacillati</taxon>
        <taxon>Actinomycetota</taxon>
        <taxon>Actinomycetes</taxon>
        <taxon>Geodermatophilales</taxon>
        <taxon>Geodermatophilaceae</taxon>
        <taxon>Trujillonella</taxon>
    </lineage>
</organism>
<dbReference type="STRING" id="673521.SAMN05660991_04053"/>
<gene>
    <name evidence="2" type="ORF">SAMN05660991_04053</name>
</gene>
<keyword evidence="1" id="KW-1133">Transmembrane helix</keyword>
<feature type="transmembrane region" description="Helical" evidence="1">
    <location>
        <begin position="135"/>
        <end position="155"/>
    </location>
</feature>
<feature type="transmembrane region" description="Helical" evidence="1">
    <location>
        <begin position="66"/>
        <end position="88"/>
    </location>
</feature>
<evidence type="ECO:0000256" key="1">
    <source>
        <dbReference type="SAM" id="Phobius"/>
    </source>
</evidence>
<dbReference type="OrthoDB" id="5197521at2"/>
<keyword evidence="3" id="KW-1185">Reference proteome</keyword>
<accession>A0A1H8W4W9</accession>